<keyword evidence="7" id="KW-0812">Transmembrane</keyword>
<keyword evidence="11" id="KW-1185">Reference proteome</keyword>
<keyword evidence="7" id="KW-1133">Transmembrane helix</keyword>
<evidence type="ECO:0000256" key="6">
    <source>
        <dbReference type="SAM" id="MobiDB-lite"/>
    </source>
</evidence>
<feature type="active site" description="Charge relay system" evidence="5">
    <location>
        <position position="259"/>
    </location>
</feature>
<dbReference type="Proteomes" id="UP000184501">
    <property type="component" value="Unassembled WGS sequence"/>
</dbReference>
<evidence type="ECO:0000256" key="8">
    <source>
        <dbReference type="SAM" id="SignalP"/>
    </source>
</evidence>
<gene>
    <name evidence="10" type="ORF">SAMN05444320_101547</name>
</gene>
<evidence type="ECO:0000256" key="1">
    <source>
        <dbReference type="ARBA" id="ARBA00011073"/>
    </source>
</evidence>
<dbReference type="InterPro" id="IPR015500">
    <property type="entry name" value="Peptidase_S8_subtilisin-rel"/>
</dbReference>
<dbReference type="SUPFAM" id="SSF52743">
    <property type="entry name" value="Subtilisin-like"/>
    <property type="match status" value="1"/>
</dbReference>
<evidence type="ECO:0000313" key="10">
    <source>
        <dbReference type="EMBL" id="SHE60326.1"/>
    </source>
</evidence>
<feature type="signal peptide" evidence="8">
    <location>
        <begin position="1"/>
        <end position="28"/>
    </location>
</feature>
<feature type="transmembrane region" description="Helical" evidence="7">
    <location>
        <begin position="357"/>
        <end position="378"/>
    </location>
</feature>
<dbReference type="InterPro" id="IPR050131">
    <property type="entry name" value="Peptidase_S8_subtilisin-like"/>
</dbReference>
<keyword evidence="7" id="KW-0472">Membrane</keyword>
<evidence type="ECO:0000256" key="4">
    <source>
        <dbReference type="ARBA" id="ARBA00022825"/>
    </source>
</evidence>
<protein>
    <submittedName>
        <fullName evidence="10">Type VII secretion-associated serine protease mycosin</fullName>
    </submittedName>
</protein>
<evidence type="ECO:0000256" key="7">
    <source>
        <dbReference type="SAM" id="Phobius"/>
    </source>
</evidence>
<dbReference type="PANTHER" id="PTHR43806">
    <property type="entry name" value="PEPTIDASE S8"/>
    <property type="match status" value="1"/>
</dbReference>
<feature type="region of interest" description="Disordered" evidence="6">
    <location>
        <begin position="76"/>
        <end position="96"/>
    </location>
</feature>
<evidence type="ECO:0000313" key="11">
    <source>
        <dbReference type="Proteomes" id="UP000184501"/>
    </source>
</evidence>
<dbReference type="PRINTS" id="PR00723">
    <property type="entry name" value="SUBTILISIN"/>
</dbReference>
<feature type="chain" id="PRO_5012454451" evidence="8">
    <location>
        <begin position="29"/>
        <end position="442"/>
    </location>
</feature>
<keyword evidence="8" id="KW-0732">Signal</keyword>
<evidence type="ECO:0000259" key="9">
    <source>
        <dbReference type="Pfam" id="PF00082"/>
    </source>
</evidence>
<feature type="active site" description="Charge relay system" evidence="5">
    <location>
        <position position="99"/>
    </location>
</feature>
<feature type="domain" description="Peptidase S8/S53" evidence="9">
    <location>
        <begin position="53"/>
        <end position="307"/>
    </location>
</feature>
<evidence type="ECO:0000256" key="5">
    <source>
        <dbReference type="PROSITE-ProRule" id="PRU01240"/>
    </source>
</evidence>
<reference evidence="10 11" key="1">
    <citation type="submission" date="2016-11" db="EMBL/GenBank/DDBJ databases">
        <authorList>
            <person name="Jaros S."/>
            <person name="Januszkiewicz K."/>
            <person name="Wedrychowicz H."/>
        </authorList>
    </citation>
    <scope>NUCLEOTIDE SEQUENCE [LARGE SCALE GENOMIC DNA]</scope>
    <source>
        <strain evidence="10 11">DSM 44523</strain>
    </source>
</reference>
<dbReference type="EMBL" id="FQVN01000001">
    <property type="protein sequence ID" value="SHE60326.1"/>
    <property type="molecule type" value="Genomic_DNA"/>
</dbReference>
<keyword evidence="3 5" id="KW-0378">Hydrolase</keyword>
<organism evidence="10 11">
    <name type="scientific">Streptoalloteichus hindustanus</name>
    <dbReference type="NCBI Taxonomy" id="2017"/>
    <lineage>
        <taxon>Bacteria</taxon>
        <taxon>Bacillati</taxon>
        <taxon>Actinomycetota</taxon>
        <taxon>Actinomycetes</taxon>
        <taxon>Pseudonocardiales</taxon>
        <taxon>Pseudonocardiaceae</taxon>
        <taxon>Streptoalloteichus</taxon>
    </lineage>
</organism>
<dbReference type="Gene3D" id="3.40.50.200">
    <property type="entry name" value="Peptidase S8/S53 domain"/>
    <property type="match status" value="1"/>
</dbReference>
<dbReference type="InterPro" id="IPR023827">
    <property type="entry name" value="Peptidase_S8_Asp-AS"/>
</dbReference>
<dbReference type="PROSITE" id="PS51892">
    <property type="entry name" value="SUBTILASE"/>
    <property type="match status" value="1"/>
</dbReference>
<dbReference type="GO" id="GO:0004252">
    <property type="term" value="F:serine-type endopeptidase activity"/>
    <property type="evidence" value="ECO:0007669"/>
    <property type="project" value="UniProtKB-UniRule"/>
</dbReference>
<dbReference type="PROSITE" id="PS00136">
    <property type="entry name" value="SUBTILASE_ASP"/>
    <property type="match status" value="1"/>
</dbReference>
<dbReference type="InterPro" id="IPR036852">
    <property type="entry name" value="Peptidase_S8/S53_dom_sf"/>
</dbReference>
<dbReference type="STRING" id="2017.SAMN05444320_101547"/>
<proteinExistence type="inferred from homology"/>
<comment type="similarity">
    <text evidence="1 5">Belongs to the peptidase S8 family.</text>
</comment>
<keyword evidence="2 5" id="KW-0645">Protease</keyword>
<evidence type="ECO:0000256" key="3">
    <source>
        <dbReference type="ARBA" id="ARBA00022801"/>
    </source>
</evidence>
<name>A0A1M4UUC6_STRHI</name>
<dbReference type="AlphaFoldDB" id="A0A1M4UUC6"/>
<dbReference type="InterPro" id="IPR000209">
    <property type="entry name" value="Peptidase_S8/S53_dom"/>
</dbReference>
<dbReference type="RefSeq" id="WP_073479695.1">
    <property type="nucleotide sequence ID" value="NZ_FQVN01000001.1"/>
</dbReference>
<dbReference type="OrthoDB" id="5240330at2"/>
<sequence>MWSPLPGRLLLSVLVVALVSLLAGPAAAGETIRERQWHLDTLDVPAAQTRARGEGVVVAVVDSGVDAGHPALADRVLPGTGFGDSEGDDGRHDRGAEGHGTAMAGLIVGRGGRPDLLLGVAPAAKVLPVALGSERKYGVHRLSDAIRWAADHRASVINLSVGGEGEPSPEVVAAVRYALDKDVVVVAAAGNAERTGQRVTQPGNIPGVLTVAGLDRSGQPWSGSARGPEVVLAAPAAEVISTAPTSVFASGYALTSGTSSAAAIVSGVAALVRSAHPGLSAANVVNRLVRTARDVGSPGRDEQTGFGVVNPVAAVTADVPAVAENPLLPADGDAALFAGGAGGGSWWREVGVGPVRLPLVAVAAILVLGPLLALAALWRGVASRRRAAAAVAPAVAPACSSPGSAAVPEKEEFGESWVDRPAADASATVRCRCPDHSPAVGS</sequence>
<dbReference type="PANTHER" id="PTHR43806:SF11">
    <property type="entry name" value="CEREVISIN-RELATED"/>
    <property type="match status" value="1"/>
</dbReference>
<dbReference type="Pfam" id="PF00082">
    <property type="entry name" value="Peptidase_S8"/>
    <property type="match status" value="1"/>
</dbReference>
<feature type="active site" description="Charge relay system" evidence="5">
    <location>
        <position position="62"/>
    </location>
</feature>
<evidence type="ECO:0000256" key="2">
    <source>
        <dbReference type="ARBA" id="ARBA00022670"/>
    </source>
</evidence>
<dbReference type="GO" id="GO:0006508">
    <property type="term" value="P:proteolysis"/>
    <property type="evidence" value="ECO:0007669"/>
    <property type="project" value="UniProtKB-KW"/>
</dbReference>
<accession>A0A1M4UUC6</accession>
<keyword evidence="4 5" id="KW-0720">Serine protease</keyword>